<dbReference type="STRING" id="655355.SAMN05216283_103108"/>
<evidence type="ECO:0000313" key="9">
    <source>
        <dbReference type="Proteomes" id="UP000198964"/>
    </source>
</evidence>
<proteinExistence type="inferred from homology"/>
<dbReference type="AlphaFoldDB" id="A0A1I2GSC4"/>
<protein>
    <submittedName>
        <fullName evidence="8">Starch-binding associating with outer membrane</fullName>
    </submittedName>
</protein>
<evidence type="ECO:0000259" key="7">
    <source>
        <dbReference type="Pfam" id="PF14322"/>
    </source>
</evidence>
<dbReference type="EMBL" id="FONW01000003">
    <property type="protein sequence ID" value="SFF20515.1"/>
    <property type="molecule type" value="Genomic_DNA"/>
</dbReference>
<dbReference type="RefSeq" id="WP_093919537.1">
    <property type="nucleotide sequence ID" value="NZ_FONW01000003.1"/>
</dbReference>
<evidence type="ECO:0000256" key="3">
    <source>
        <dbReference type="ARBA" id="ARBA00022729"/>
    </source>
</evidence>
<dbReference type="InterPro" id="IPR011990">
    <property type="entry name" value="TPR-like_helical_dom_sf"/>
</dbReference>
<comment type="subcellular location">
    <subcellularLocation>
        <location evidence="1">Cell outer membrane</location>
    </subcellularLocation>
</comment>
<dbReference type="Proteomes" id="UP000198964">
    <property type="component" value="Unassembled WGS sequence"/>
</dbReference>
<keyword evidence="3" id="KW-0732">Signal</keyword>
<feature type="domain" description="SusD-like N-terminal" evidence="7">
    <location>
        <begin position="94"/>
        <end position="221"/>
    </location>
</feature>
<evidence type="ECO:0000313" key="8">
    <source>
        <dbReference type="EMBL" id="SFF20515.1"/>
    </source>
</evidence>
<comment type="similarity">
    <text evidence="2">Belongs to the SusD family.</text>
</comment>
<dbReference type="InterPro" id="IPR033985">
    <property type="entry name" value="SusD-like_N"/>
</dbReference>
<dbReference type="Pfam" id="PF14322">
    <property type="entry name" value="SusD-like_3"/>
    <property type="match status" value="1"/>
</dbReference>
<sequence length="555" mass="63293">MKYLKFLFVVAISLQLFSCDEMEVLKEVPLDFYSPENSYTKPVHIETALNGIYGSVRGFYNGHEGREDIHLGTDLAMGGINPATRAFGDYPSSLTPTSGIVSSRWRDMYRVIYLSNVILNRISDIEYLTEDEKNEHIGEARFFRGWAYRTLAFFYGGVPIVTEEISSPKRDFVRNSKEEVLAQCVKDFLFAATNLPKISNVSAEGRLCQAAANHMLTEIYLAQKDWDNAIAASSKVIDDPNFSLMTERFGIKADQDGDPYWDLFQRNNQNRSAGNKEGIWVTQIEFDIPGGGGSKNHWNAASQFERFIVPLYWYLKDPDGVNGFVGPTSKNGGRGIGNVRPTDHYIYEIWQSDWNNDLRNHSRNIQRDWVFDNPNSAYYGLKVSENLDLSKNDTLRWFFAYPTKLTTKGDHPVEVIQDPATGVMFGSAGATYRDRYMIRIAETYLLRAEAYLGKGQKDKAADDINEVRGRANATPVAEGDVDIDYILDERMRELDFFEQRRLTLSRLGMLVERTREYNPYSGETIEDHNGLYPIPYSEIERNSEAVLEQNPGYVN</sequence>
<keyword evidence="4" id="KW-0472">Membrane</keyword>
<dbReference type="Pfam" id="PF07980">
    <property type="entry name" value="SusD_RagB"/>
    <property type="match status" value="1"/>
</dbReference>
<gene>
    <name evidence="8" type="ORF">SAMN05216283_103108</name>
</gene>
<feature type="domain" description="RagB/SusD" evidence="6">
    <location>
        <begin position="430"/>
        <end position="553"/>
    </location>
</feature>
<keyword evidence="9" id="KW-1185">Reference proteome</keyword>
<dbReference type="GO" id="GO:0009279">
    <property type="term" value="C:cell outer membrane"/>
    <property type="evidence" value="ECO:0007669"/>
    <property type="project" value="UniProtKB-SubCell"/>
</dbReference>
<dbReference type="SUPFAM" id="SSF48452">
    <property type="entry name" value="TPR-like"/>
    <property type="match status" value="1"/>
</dbReference>
<reference evidence="8 9" key="1">
    <citation type="submission" date="2016-10" db="EMBL/GenBank/DDBJ databases">
        <authorList>
            <person name="de Groot N.N."/>
        </authorList>
    </citation>
    <scope>NUCLEOTIDE SEQUENCE [LARGE SCALE GENOMIC DNA]</scope>
    <source>
        <strain evidence="8 9">CGMCC 1.9156</strain>
    </source>
</reference>
<keyword evidence="5" id="KW-0998">Cell outer membrane</keyword>
<accession>A0A1I2GSC4</accession>
<organism evidence="8 9">
    <name type="scientific">Sunxiuqinia elliptica</name>
    <dbReference type="NCBI Taxonomy" id="655355"/>
    <lineage>
        <taxon>Bacteria</taxon>
        <taxon>Pseudomonadati</taxon>
        <taxon>Bacteroidota</taxon>
        <taxon>Bacteroidia</taxon>
        <taxon>Marinilabiliales</taxon>
        <taxon>Prolixibacteraceae</taxon>
        <taxon>Sunxiuqinia</taxon>
    </lineage>
</organism>
<name>A0A1I2GSC4_9BACT</name>
<evidence type="ECO:0000256" key="2">
    <source>
        <dbReference type="ARBA" id="ARBA00006275"/>
    </source>
</evidence>
<dbReference type="Gene3D" id="1.25.40.390">
    <property type="match status" value="1"/>
</dbReference>
<evidence type="ECO:0000256" key="1">
    <source>
        <dbReference type="ARBA" id="ARBA00004442"/>
    </source>
</evidence>
<dbReference type="InterPro" id="IPR012944">
    <property type="entry name" value="SusD_RagB_dom"/>
</dbReference>
<evidence type="ECO:0000256" key="5">
    <source>
        <dbReference type="ARBA" id="ARBA00023237"/>
    </source>
</evidence>
<evidence type="ECO:0000256" key="4">
    <source>
        <dbReference type="ARBA" id="ARBA00023136"/>
    </source>
</evidence>
<evidence type="ECO:0000259" key="6">
    <source>
        <dbReference type="Pfam" id="PF07980"/>
    </source>
</evidence>